<dbReference type="InterPro" id="IPR032710">
    <property type="entry name" value="NTF2-like_dom_sf"/>
</dbReference>
<proteinExistence type="predicted"/>
<sequence>MSNAANLSQEQSQSLRERTGGFSDNEGKIIQSLKQLYSCKPVSTTYDVYDEKATFRDPIGIAEGRASIKSQFDALASMCAKGDLPKFRVLENPSTVPKSTLLVDQDVGYHFKEDGPASITVNSLVTVETNEAGKITKHVEEWDHKADSTGAFSEARRKITAKLVEMVKPRET</sequence>
<evidence type="ECO:0000256" key="1">
    <source>
        <dbReference type="SAM" id="MobiDB-lite"/>
    </source>
</evidence>
<name>A0A166IKI6_9AGAM</name>
<gene>
    <name evidence="2" type="ORF">SISSUDRAFT_1057370</name>
</gene>
<evidence type="ECO:0008006" key="4">
    <source>
        <dbReference type="Google" id="ProtNLM"/>
    </source>
</evidence>
<dbReference type="STRING" id="1314776.A0A166IKI6"/>
<dbReference type="PANTHER" id="PTHR34213">
    <property type="entry name" value="NUCLEAR TRANSPORT FACTOR 2 (NTF2) FAMILY PROTEIN"/>
    <property type="match status" value="1"/>
</dbReference>
<accession>A0A166IKI6</accession>
<reference evidence="2 3" key="1">
    <citation type="journal article" date="2016" name="Mol. Biol. Evol.">
        <title>Comparative Genomics of Early-Diverging Mushroom-Forming Fungi Provides Insights into the Origins of Lignocellulose Decay Capabilities.</title>
        <authorList>
            <person name="Nagy L.G."/>
            <person name="Riley R."/>
            <person name="Tritt A."/>
            <person name="Adam C."/>
            <person name="Daum C."/>
            <person name="Floudas D."/>
            <person name="Sun H."/>
            <person name="Yadav J.S."/>
            <person name="Pangilinan J."/>
            <person name="Larsson K.H."/>
            <person name="Matsuura K."/>
            <person name="Barry K."/>
            <person name="Labutti K."/>
            <person name="Kuo R."/>
            <person name="Ohm R.A."/>
            <person name="Bhattacharya S.S."/>
            <person name="Shirouzu T."/>
            <person name="Yoshinaga Y."/>
            <person name="Martin F.M."/>
            <person name="Grigoriev I.V."/>
            <person name="Hibbett D.S."/>
        </authorList>
    </citation>
    <scope>NUCLEOTIDE SEQUENCE [LARGE SCALE GENOMIC DNA]</scope>
    <source>
        <strain evidence="2 3">HHB10207 ss-3</strain>
    </source>
</reference>
<dbReference type="AlphaFoldDB" id="A0A166IKI6"/>
<dbReference type="EMBL" id="KV428006">
    <property type="protein sequence ID" value="KZT43836.1"/>
    <property type="molecule type" value="Genomic_DNA"/>
</dbReference>
<protein>
    <recommendedName>
        <fullName evidence="4">SnoaL-like domain-containing protein</fullName>
    </recommendedName>
</protein>
<dbReference type="SUPFAM" id="SSF54427">
    <property type="entry name" value="NTF2-like"/>
    <property type="match status" value="1"/>
</dbReference>
<dbReference type="PANTHER" id="PTHR34213:SF2">
    <property type="entry name" value="NUCLEAR TRANSPORT FACTOR 2 (NTF2) FAMILY PROTEIN"/>
    <property type="match status" value="1"/>
</dbReference>
<dbReference type="OrthoDB" id="2400485at2759"/>
<keyword evidence="3" id="KW-1185">Reference proteome</keyword>
<organism evidence="2 3">
    <name type="scientific">Sistotremastrum suecicum HHB10207 ss-3</name>
    <dbReference type="NCBI Taxonomy" id="1314776"/>
    <lineage>
        <taxon>Eukaryota</taxon>
        <taxon>Fungi</taxon>
        <taxon>Dikarya</taxon>
        <taxon>Basidiomycota</taxon>
        <taxon>Agaricomycotina</taxon>
        <taxon>Agaricomycetes</taxon>
        <taxon>Sistotremastrales</taxon>
        <taxon>Sistotremastraceae</taxon>
        <taxon>Sistotremastrum</taxon>
    </lineage>
</organism>
<dbReference type="Proteomes" id="UP000076798">
    <property type="component" value="Unassembled WGS sequence"/>
</dbReference>
<feature type="compositionally biased region" description="Polar residues" evidence="1">
    <location>
        <begin position="1"/>
        <end position="14"/>
    </location>
</feature>
<feature type="region of interest" description="Disordered" evidence="1">
    <location>
        <begin position="1"/>
        <end position="23"/>
    </location>
</feature>
<evidence type="ECO:0000313" key="2">
    <source>
        <dbReference type="EMBL" id="KZT43836.1"/>
    </source>
</evidence>
<dbReference type="Gene3D" id="3.10.450.50">
    <property type="match status" value="1"/>
</dbReference>
<evidence type="ECO:0000313" key="3">
    <source>
        <dbReference type="Proteomes" id="UP000076798"/>
    </source>
</evidence>